<gene>
    <name evidence="2" type="ORF">GTP45_08670</name>
</gene>
<evidence type="ECO:0000313" key="3">
    <source>
        <dbReference type="Proteomes" id="UP000450012"/>
    </source>
</evidence>
<reference evidence="2 3" key="1">
    <citation type="submission" date="2019-12" db="EMBL/GenBank/DDBJ databases">
        <title>Novel species isolated from a subtropical stream in China.</title>
        <authorList>
            <person name="Lu H."/>
        </authorList>
    </citation>
    <scope>NUCLEOTIDE SEQUENCE [LARGE SCALE GENOMIC DNA]</scope>
    <source>
        <strain evidence="2 3">FT55W</strain>
    </source>
</reference>
<name>A0A7X4GPT4_9BURK</name>
<dbReference type="EMBL" id="WWCK01000003">
    <property type="protein sequence ID" value="MYM66901.1"/>
    <property type="molecule type" value="Genomic_DNA"/>
</dbReference>
<feature type="transmembrane region" description="Helical" evidence="1">
    <location>
        <begin position="7"/>
        <end position="25"/>
    </location>
</feature>
<accession>A0A7X4GPT4</accession>
<proteinExistence type="predicted"/>
<protein>
    <submittedName>
        <fullName evidence="2">Uncharacterized protein</fullName>
    </submittedName>
</protein>
<evidence type="ECO:0000256" key="1">
    <source>
        <dbReference type="SAM" id="Phobius"/>
    </source>
</evidence>
<feature type="non-terminal residue" evidence="2">
    <location>
        <position position="87"/>
    </location>
</feature>
<keyword evidence="3" id="KW-1185">Reference proteome</keyword>
<dbReference type="Proteomes" id="UP000450012">
    <property type="component" value="Unassembled WGS sequence"/>
</dbReference>
<evidence type="ECO:0000313" key="2">
    <source>
        <dbReference type="EMBL" id="MYM66901.1"/>
    </source>
</evidence>
<keyword evidence="1" id="KW-1133">Transmembrane helix</keyword>
<keyword evidence="1" id="KW-0472">Membrane</keyword>
<sequence length="87" mass="9240">MNWLRNLAVTSAAFGGSWGGAIWFWRETNRMPTTSELALYLLVLPLLLLSAWWLGRKAWARASAAAMAGTVSAAPAAEATPAAPPLA</sequence>
<dbReference type="AlphaFoldDB" id="A0A7X4GPT4"/>
<organism evidence="2 3">
    <name type="scientific">Duganella rivi</name>
    <dbReference type="NCBI Taxonomy" id="2666083"/>
    <lineage>
        <taxon>Bacteria</taxon>
        <taxon>Pseudomonadati</taxon>
        <taxon>Pseudomonadota</taxon>
        <taxon>Betaproteobacteria</taxon>
        <taxon>Burkholderiales</taxon>
        <taxon>Oxalobacteraceae</taxon>
        <taxon>Telluria group</taxon>
        <taxon>Duganella</taxon>
    </lineage>
</organism>
<comment type="caution">
    <text evidence="2">The sequence shown here is derived from an EMBL/GenBank/DDBJ whole genome shotgun (WGS) entry which is preliminary data.</text>
</comment>
<keyword evidence="1" id="KW-0812">Transmembrane</keyword>
<feature type="transmembrane region" description="Helical" evidence="1">
    <location>
        <begin position="37"/>
        <end position="55"/>
    </location>
</feature>